<accession>A0A662ZEL9</accession>
<dbReference type="Proteomes" id="UP000243745">
    <property type="component" value="Unassembled WGS sequence"/>
</dbReference>
<evidence type="ECO:0000313" key="1">
    <source>
        <dbReference type="EMBL" id="SFP06460.1"/>
    </source>
</evidence>
<keyword evidence="2" id="KW-1185">Reference proteome</keyword>
<dbReference type="RefSeq" id="WP_093140354.1">
    <property type="nucleotide sequence ID" value="NZ_FOXF01000004.1"/>
</dbReference>
<dbReference type="AlphaFoldDB" id="A0A662ZEL9"/>
<reference evidence="1 2" key="1">
    <citation type="submission" date="2016-10" db="EMBL/GenBank/DDBJ databases">
        <authorList>
            <person name="Varghese N."/>
            <person name="Submissions S."/>
        </authorList>
    </citation>
    <scope>NUCLEOTIDE SEQUENCE [LARGE SCALE GENOMIC DNA]</scope>
    <source>
        <strain evidence="1 2">DSM 1361</strain>
    </source>
</reference>
<evidence type="ECO:0000313" key="2">
    <source>
        <dbReference type="Proteomes" id="UP000243745"/>
    </source>
</evidence>
<gene>
    <name evidence="1" type="ORF">SAMN02910344_00333</name>
</gene>
<organism evidence="1 2">
    <name type="scientific">Ruminobacter amylophilus</name>
    <dbReference type="NCBI Taxonomy" id="867"/>
    <lineage>
        <taxon>Bacteria</taxon>
        <taxon>Pseudomonadati</taxon>
        <taxon>Pseudomonadota</taxon>
        <taxon>Gammaproteobacteria</taxon>
        <taxon>Aeromonadales</taxon>
        <taxon>Succinivibrionaceae</taxon>
        <taxon>Ruminobacter</taxon>
    </lineage>
</organism>
<proteinExistence type="predicted"/>
<dbReference type="EMBL" id="FOXF01000004">
    <property type="protein sequence ID" value="SFP06460.1"/>
    <property type="molecule type" value="Genomic_DNA"/>
</dbReference>
<dbReference type="OrthoDB" id="7062645at2"/>
<sequence length="239" mass="27495">MSEKYYNPNNGTMFDSNVVDGIHQRYELRVKDAQSQVSAEFSDLKKLGKEIWKAQRFEDMVFGRFVVPTELVNEYVSDIKIPKVLNSLQVSTSSINKIKLVAEHVKLGKIILDLSVREIILNRDTFKLAFMLNSWEMPDTSWFIRNMIKIGMMVTGLEISAINKAIPGINVSKSEFNSKEYIVDLTPAIKNTIKEKELSLDMIRLLDWSVDDTATHLQISIKSEQLAKYLKKRMPILFD</sequence>
<name>A0A662ZEL9_9GAMM</name>
<protein>
    <submittedName>
        <fullName evidence="1">Uncharacterized protein</fullName>
    </submittedName>
</protein>